<dbReference type="EMBL" id="JACOOT010000021">
    <property type="protein sequence ID" value="MBC5651341.1"/>
    <property type="molecule type" value="Genomic_DNA"/>
</dbReference>
<name>A0A8I0ACM7_9FIRM</name>
<comment type="caution">
    <text evidence="2">The sequence shown here is derived from an EMBL/GenBank/DDBJ whole genome shotgun (WGS) entry which is preliminary data.</text>
</comment>
<dbReference type="RefSeq" id="WP_186901370.1">
    <property type="nucleotide sequence ID" value="NZ_JACOOT010000021.1"/>
</dbReference>
<organism evidence="2 3">
    <name type="scientific">Blautia segnis</name>
    <dbReference type="NCBI Taxonomy" id="2763030"/>
    <lineage>
        <taxon>Bacteria</taxon>
        <taxon>Bacillati</taxon>
        <taxon>Bacillota</taxon>
        <taxon>Clostridia</taxon>
        <taxon>Lachnospirales</taxon>
        <taxon>Lachnospiraceae</taxon>
        <taxon>Blautia</taxon>
    </lineage>
</organism>
<keyword evidence="3" id="KW-1185">Reference proteome</keyword>
<gene>
    <name evidence="2" type="ORF">H8S54_09500</name>
</gene>
<evidence type="ECO:0000313" key="3">
    <source>
        <dbReference type="Proteomes" id="UP000652847"/>
    </source>
</evidence>
<accession>A0A8I0ACM7</accession>
<sequence length="53" mass="5629">MTHKERSDATTSGQLGPKRRVWGGSPTSRFSQTGRKAGLVKMASVATEALLAI</sequence>
<evidence type="ECO:0000313" key="2">
    <source>
        <dbReference type="EMBL" id="MBC5651341.1"/>
    </source>
</evidence>
<evidence type="ECO:0000256" key="1">
    <source>
        <dbReference type="SAM" id="MobiDB-lite"/>
    </source>
</evidence>
<protein>
    <submittedName>
        <fullName evidence="2">Uncharacterized protein</fullName>
    </submittedName>
</protein>
<proteinExistence type="predicted"/>
<reference evidence="2 3" key="1">
    <citation type="submission" date="2020-08" db="EMBL/GenBank/DDBJ databases">
        <title>Genome public.</title>
        <authorList>
            <person name="Liu C."/>
            <person name="Sun Q."/>
        </authorList>
    </citation>
    <scope>NUCLEOTIDE SEQUENCE [LARGE SCALE GENOMIC DNA]</scope>
    <source>
        <strain evidence="2 3">BX17</strain>
    </source>
</reference>
<dbReference type="Proteomes" id="UP000652847">
    <property type="component" value="Unassembled WGS sequence"/>
</dbReference>
<dbReference type="AlphaFoldDB" id="A0A8I0ACM7"/>
<feature type="region of interest" description="Disordered" evidence="1">
    <location>
        <begin position="1"/>
        <end position="33"/>
    </location>
</feature>